<gene>
    <name evidence="2" type="ORF">GBAR_LOCUS23124</name>
</gene>
<comment type="caution">
    <text evidence="2">The sequence shown here is derived from an EMBL/GenBank/DDBJ whole genome shotgun (WGS) entry which is preliminary data.</text>
</comment>
<accession>A0AA35X1A8</accession>
<keyword evidence="3" id="KW-1185">Reference proteome</keyword>
<dbReference type="EMBL" id="CASHTH010003197">
    <property type="protein sequence ID" value="CAI8041633.1"/>
    <property type="molecule type" value="Genomic_DNA"/>
</dbReference>
<evidence type="ECO:0000313" key="3">
    <source>
        <dbReference type="Proteomes" id="UP001174909"/>
    </source>
</evidence>
<evidence type="ECO:0000256" key="1">
    <source>
        <dbReference type="ARBA" id="ARBA00008779"/>
    </source>
</evidence>
<dbReference type="PANTHER" id="PTHR42693">
    <property type="entry name" value="ARYLSULFATASE FAMILY MEMBER"/>
    <property type="match status" value="1"/>
</dbReference>
<sequence length="126" mass="14027">MFIHLESIDQAGHTHSWGSQQYYDAVKIVDGYIGEIMDAYVKADIFDLTLFIIVSDHGGYGLDHKKFDEVCIRIPILAMGPRVRKGHTITGYSSNVDVAPTVLHALGLQPGQFMVGKILEEVFFNS</sequence>
<dbReference type="AlphaFoldDB" id="A0AA35X1A8"/>
<dbReference type="Pfam" id="PF01663">
    <property type="entry name" value="Phosphodiest"/>
    <property type="match status" value="1"/>
</dbReference>
<reference evidence="2" key="1">
    <citation type="submission" date="2023-03" db="EMBL/GenBank/DDBJ databases">
        <authorList>
            <person name="Steffen K."/>
            <person name="Cardenas P."/>
        </authorList>
    </citation>
    <scope>NUCLEOTIDE SEQUENCE</scope>
</reference>
<dbReference type="SUPFAM" id="SSF53649">
    <property type="entry name" value="Alkaline phosphatase-like"/>
    <property type="match status" value="1"/>
</dbReference>
<dbReference type="InterPro" id="IPR050738">
    <property type="entry name" value="Sulfatase"/>
</dbReference>
<protein>
    <submittedName>
        <fullName evidence="2">Arylsulfatase K</fullName>
    </submittedName>
</protein>
<dbReference type="InterPro" id="IPR017850">
    <property type="entry name" value="Alkaline_phosphatase_core_sf"/>
</dbReference>
<name>A0AA35X1A8_GEOBA</name>
<dbReference type="Proteomes" id="UP001174909">
    <property type="component" value="Unassembled WGS sequence"/>
</dbReference>
<dbReference type="InterPro" id="IPR002591">
    <property type="entry name" value="Phosphodiest/P_Trfase"/>
</dbReference>
<proteinExistence type="inferred from homology"/>
<evidence type="ECO:0000313" key="2">
    <source>
        <dbReference type="EMBL" id="CAI8041633.1"/>
    </source>
</evidence>
<dbReference type="PANTHER" id="PTHR42693:SF33">
    <property type="entry name" value="ARYLSULFATASE"/>
    <property type="match status" value="1"/>
</dbReference>
<dbReference type="GO" id="GO:0004065">
    <property type="term" value="F:arylsulfatase activity"/>
    <property type="evidence" value="ECO:0007669"/>
    <property type="project" value="TreeGrafter"/>
</dbReference>
<dbReference type="Gene3D" id="3.40.720.10">
    <property type="entry name" value="Alkaline Phosphatase, subunit A"/>
    <property type="match status" value="1"/>
</dbReference>
<organism evidence="2 3">
    <name type="scientific">Geodia barretti</name>
    <name type="common">Barrett's horny sponge</name>
    <dbReference type="NCBI Taxonomy" id="519541"/>
    <lineage>
        <taxon>Eukaryota</taxon>
        <taxon>Metazoa</taxon>
        <taxon>Porifera</taxon>
        <taxon>Demospongiae</taxon>
        <taxon>Heteroscleromorpha</taxon>
        <taxon>Tetractinellida</taxon>
        <taxon>Astrophorina</taxon>
        <taxon>Geodiidae</taxon>
        <taxon>Geodia</taxon>
    </lineage>
</organism>
<comment type="similarity">
    <text evidence="1">Belongs to the sulfatase family.</text>
</comment>